<reference evidence="3" key="1">
    <citation type="submission" date="2009-08" db="EMBL/GenBank/DDBJ databases">
        <title>The complete genome of Chitinophaga pinensis DSM 2588.</title>
        <authorList>
            <consortium name="US DOE Joint Genome Institute (JGI-PGF)"/>
            <person name="Lucas S."/>
            <person name="Copeland A."/>
            <person name="Lapidus A."/>
            <person name="Glavina del Rio T."/>
            <person name="Dalin E."/>
            <person name="Tice H."/>
            <person name="Bruce D."/>
            <person name="Goodwin L."/>
            <person name="Pitluck S."/>
            <person name="Kyrpides N."/>
            <person name="Mavromatis K."/>
            <person name="Ivanova N."/>
            <person name="Mikhailova N."/>
            <person name="Sims D."/>
            <person name="Meinche L."/>
            <person name="Brettin T."/>
            <person name="Detter J.C."/>
            <person name="Han C."/>
            <person name="Larimer F."/>
            <person name="Land M."/>
            <person name="Hauser L."/>
            <person name="Markowitz V."/>
            <person name="Cheng J.-F."/>
            <person name="Hugenholtz P."/>
            <person name="Woyke T."/>
            <person name="Wu D."/>
            <person name="Spring S."/>
            <person name="Klenk H.-P."/>
            <person name="Eisen J.A."/>
        </authorList>
    </citation>
    <scope>NUCLEOTIDE SEQUENCE [LARGE SCALE GENOMIC DNA]</scope>
    <source>
        <strain evidence="3">ATCC 43595 / DSM 2588 / LMG 13176 / NBRC 15968 / NCIMB 11800 / UQM 2034</strain>
    </source>
</reference>
<dbReference type="AlphaFoldDB" id="A0A979G5X2"/>
<evidence type="ECO:0000256" key="1">
    <source>
        <dbReference type="SAM" id="MobiDB-lite"/>
    </source>
</evidence>
<feature type="compositionally biased region" description="Basic residues" evidence="1">
    <location>
        <begin position="63"/>
        <end position="73"/>
    </location>
</feature>
<dbReference type="EMBL" id="CP001699">
    <property type="protein sequence ID" value="ACU61315.1"/>
    <property type="molecule type" value="Genomic_DNA"/>
</dbReference>
<dbReference type="KEGG" id="cpi:Cpin_3853"/>
<gene>
    <name evidence="2" type="ordered locus">Cpin_3853</name>
</gene>
<protein>
    <submittedName>
        <fullName evidence="2">Uncharacterized protein</fullName>
    </submittedName>
</protein>
<organism evidence="2 3">
    <name type="scientific">Chitinophaga pinensis (strain ATCC 43595 / DSM 2588 / LMG 13176 / NBRC 15968 / NCIMB 11800 / UQM 2034)</name>
    <dbReference type="NCBI Taxonomy" id="485918"/>
    <lineage>
        <taxon>Bacteria</taxon>
        <taxon>Pseudomonadati</taxon>
        <taxon>Bacteroidota</taxon>
        <taxon>Chitinophagia</taxon>
        <taxon>Chitinophagales</taxon>
        <taxon>Chitinophagaceae</taxon>
        <taxon>Chitinophaga</taxon>
    </lineage>
</organism>
<evidence type="ECO:0000313" key="3">
    <source>
        <dbReference type="Proteomes" id="UP000002215"/>
    </source>
</evidence>
<evidence type="ECO:0000313" key="2">
    <source>
        <dbReference type="EMBL" id="ACU61315.1"/>
    </source>
</evidence>
<feature type="region of interest" description="Disordered" evidence="1">
    <location>
        <begin position="63"/>
        <end position="84"/>
    </location>
</feature>
<reference evidence="2 3" key="2">
    <citation type="journal article" date="2010" name="Stand. Genomic Sci.">
        <title>Complete genome sequence of Chitinophaga pinensis type strain (UQM 2034).</title>
        <authorList>
            <person name="Glavina Del Rio T."/>
            <person name="Abt B."/>
            <person name="Spring S."/>
            <person name="Lapidus A."/>
            <person name="Nolan M."/>
            <person name="Tice H."/>
            <person name="Copeland A."/>
            <person name="Cheng J.F."/>
            <person name="Chen F."/>
            <person name="Bruce D."/>
            <person name="Goodwin L."/>
            <person name="Pitluck S."/>
            <person name="Ivanova N."/>
            <person name="Mavromatis K."/>
            <person name="Mikhailova N."/>
            <person name="Pati A."/>
            <person name="Chen A."/>
            <person name="Palaniappan K."/>
            <person name="Land M."/>
            <person name="Hauser L."/>
            <person name="Chang Y.J."/>
            <person name="Jeffries C.D."/>
            <person name="Chain P."/>
            <person name="Saunders E."/>
            <person name="Detter J.C."/>
            <person name="Brettin T."/>
            <person name="Rohde M."/>
            <person name="Goker M."/>
            <person name="Bristow J."/>
            <person name="Eisen J.A."/>
            <person name="Markowitz V."/>
            <person name="Hugenholtz P."/>
            <person name="Kyrpides N.C."/>
            <person name="Klenk H.P."/>
            <person name="Lucas S."/>
        </authorList>
    </citation>
    <scope>NUCLEOTIDE SEQUENCE [LARGE SCALE GENOMIC DNA]</scope>
    <source>
        <strain evidence="3">ATCC 43595 / DSM 2588 / LMG 13176 / NBRC 15968 / NCIMB 11800 / UQM 2034</strain>
    </source>
</reference>
<dbReference type="RefSeq" id="WP_012791488.1">
    <property type="nucleotide sequence ID" value="NC_013132.1"/>
</dbReference>
<name>A0A979G5X2_CHIPD</name>
<dbReference type="Proteomes" id="UP000002215">
    <property type="component" value="Chromosome"/>
</dbReference>
<sequence>MNSIIGQTFTYQVRGKSVERKVIDLITRKGVAIYHLLDPVTKKHHEAIVSVFNHIFKPHARRKLGKKWGKGTKGKIGSKQQLID</sequence>
<accession>A0A979G5X2</accession>
<proteinExistence type="predicted"/>
<feature type="compositionally biased region" description="Low complexity" evidence="1">
    <location>
        <begin position="75"/>
        <end position="84"/>
    </location>
</feature>